<keyword evidence="1" id="KW-1133">Transmembrane helix</keyword>
<protein>
    <submittedName>
        <fullName evidence="2">FUSC family protein</fullName>
    </submittedName>
</protein>
<keyword evidence="1" id="KW-0812">Transmembrane</keyword>
<keyword evidence="3" id="KW-1185">Reference proteome</keyword>
<organism evidence="2 3">
    <name type="scientific">Aurantibacter aestuarii</name>
    <dbReference type="NCBI Taxonomy" id="1266046"/>
    <lineage>
        <taxon>Bacteria</taxon>
        <taxon>Pseudomonadati</taxon>
        <taxon>Bacteroidota</taxon>
        <taxon>Flavobacteriia</taxon>
        <taxon>Flavobacteriales</taxon>
        <taxon>Flavobacteriaceae</taxon>
        <taxon>Aurantibacter</taxon>
    </lineage>
</organism>
<gene>
    <name evidence="2" type="ORF">C7H52_11630</name>
</gene>
<comment type="caution">
    <text evidence="2">The sequence shown here is derived from an EMBL/GenBank/DDBJ whole genome shotgun (WGS) entry which is preliminary data.</text>
</comment>
<dbReference type="EMBL" id="PXOQ01000015">
    <property type="protein sequence ID" value="PSG86337.1"/>
    <property type="molecule type" value="Genomic_DNA"/>
</dbReference>
<feature type="transmembrane region" description="Helical" evidence="1">
    <location>
        <begin position="30"/>
        <end position="46"/>
    </location>
</feature>
<reference evidence="2 3" key="1">
    <citation type="submission" date="2018-03" db="EMBL/GenBank/DDBJ databases">
        <title>Mesoflavibacter sp. HG37 and Mesoflavibacter sp. HG96 sp.nov., two marine bacteria isolated from seawater of Western Pacific Ocean.</title>
        <authorList>
            <person name="Cheng H."/>
            <person name="Wu Y.-H."/>
            <person name="Guo L.-L."/>
            <person name="Xu X.-W."/>
        </authorList>
    </citation>
    <scope>NUCLEOTIDE SEQUENCE [LARGE SCALE GENOMIC DNA]</scope>
    <source>
        <strain evidence="2 3">KCTC 32269</strain>
    </source>
</reference>
<proteinExistence type="predicted"/>
<evidence type="ECO:0000313" key="2">
    <source>
        <dbReference type="EMBL" id="PSG86337.1"/>
    </source>
</evidence>
<dbReference type="RefSeq" id="WP_106464076.1">
    <property type="nucleotide sequence ID" value="NZ_PXOQ01000015.1"/>
</dbReference>
<sequence length="109" mass="11971">MKKTLIILGLISAILSAVLSVLPVFKLAIFPGILALLCGIGALILAKKQVSSTQTIQLIFLIVILSFSLSLYKTIFTKVEVGNTEDLEQREVEKVEEAKEELLNIEITE</sequence>
<accession>A0A2T1N4X1</accession>
<feature type="transmembrane region" description="Helical" evidence="1">
    <location>
        <begin position="58"/>
        <end position="76"/>
    </location>
</feature>
<evidence type="ECO:0000313" key="3">
    <source>
        <dbReference type="Proteomes" id="UP000238426"/>
    </source>
</evidence>
<keyword evidence="1" id="KW-0472">Membrane</keyword>
<dbReference type="AlphaFoldDB" id="A0A2T1N4X1"/>
<name>A0A2T1N4X1_9FLAO</name>
<dbReference type="Proteomes" id="UP000238426">
    <property type="component" value="Unassembled WGS sequence"/>
</dbReference>
<evidence type="ECO:0000256" key="1">
    <source>
        <dbReference type="SAM" id="Phobius"/>
    </source>
</evidence>